<feature type="region of interest" description="Disordered" evidence="1">
    <location>
        <begin position="34"/>
        <end position="53"/>
    </location>
</feature>
<organism evidence="2 3">
    <name type="scientific">Cordylochernes scorpioides</name>
    <dbReference type="NCBI Taxonomy" id="51811"/>
    <lineage>
        <taxon>Eukaryota</taxon>
        <taxon>Metazoa</taxon>
        <taxon>Ecdysozoa</taxon>
        <taxon>Arthropoda</taxon>
        <taxon>Chelicerata</taxon>
        <taxon>Arachnida</taxon>
        <taxon>Pseudoscorpiones</taxon>
        <taxon>Cheliferoidea</taxon>
        <taxon>Chernetidae</taxon>
        <taxon>Cordylochernes</taxon>
    </lineage>
</organism>
<name>A0ABY6KLD2_9ARAC</name>
<dbReference type="EMBL" id="CP092868">
    <property type="protein sequence ID" value="UYV69529.1"/>
    <property type="molecule type" value="Genomic_DNA"/>
</dbReference>
<dbReference type="Proteomes" id="UP001235939">
    <property type="component" value="Chromosome 06"/>
</dbReference>
<keyword evidence="3" id="KW-1185">Reference proteome</keyword>
<proteinExistence type="predicted"/>
<gene>
    <name evidence="2" type="ORF">LAZ67_6003910</name>
</gene>
<sequence length="319" mass="35229">MAHGFTSPHSAYGTTSTQTVHGLTIPHLTHGPTSILTARESNSPYTAHGPTSPYSAYGTTSTLTVYAPTRLMTDNKPISSVSMPRLKIRAHYKHMSEFERGRTIGFKEAGKYIPRLMDCLNPPNYEVPPNFSNTTIAAPKQPCADKTLSTKPWNTGLGNWREQPLPGFHYPGSKGYYPGTIKLGSKTFFFLEDGNHEKDNDTSQILTSSHITGIKYLNNSISAETFANLPLTIKRYIARGVFPTVQVSSGVVQPFYGWGSTRVMSLSRDQHYAVGVDAWHSACLACLCIESKYQASNENDLFKPFVFGHEHPSTGENMI</sequence>
<evidence type="ECO:0000313" key="2">
    <source>
        <dbReference type="EMBL" id="UYV69529.1"/>
    </source>
</evidence>
<reference evidence="2 3" key="1">
    <citation type="submission" date="2022-01" db="EMBL/GenBank/DDBJ databases">
        <title>A chromosomal length assembly of Cordylochernes scorpioides.</title>
        <authorList>
            <person name="Zeh D."/>
            <person name="Zeh J."/>
        </authorList>
    </citation>
    <scope>NUCLEOTIDE SEQUENCE [LARGE SCALE GENOMIC DNA]</scope>
    <source>
        <strain evidence="2">IN4F17</strain>
        <tissue evidence="2">Whole Body</tissue>
    </source>
</reference>
<accession>A0ABY6KLD2</accession>
<feature type="compositionally biased region" description="Polar residues" evidence="1">
    <location>
        <begin position="34"/>
        <end position="45"/>
    </location>
</feature>
<evidence type="ECO:0000313" key="3">
    <source>
        <dbReference type="Proteomes" id="UP001235939"/>
    </source>
</evidence>
<evidence type="ECO:0000256" key="1">
    <source>
        <dbReference type="SAM" id="MobiDB-lite"/>
    </source>
</evidence>
<protein>
    <submittedName>
        <fullName evidence="2">Uncharacterized protein</fullName>
    </submittedName>
</protein>